<dbReference type="Pfam" id="PF00076">
    <property type="entry name" value="RRM_1"/>
    <property type="match status" value="1"/>
</dbReference>
<evidence type="ECO:0000313" key="7">
    <source>
        <dbReference type="EMBL" id="CDW87710.1"/>
    </source>
</evidence>
<dbReference type="SMART" id="SM00343">
    <property type="entry name" value="ZnF_C2HC"/>
    <property type="match status" value="1"/>
</dbReference>
<dbReference type="InterPro" id="IPR035979">
    <property type="entry name" value="RBD_domain_sf"/>
</dbReference>
<evidence type="ECO:0000256" key="2">
    <source>
        <dbReference type="PROSITE-ProRule" id="PRU00047"/>
    </source>
</evidence>
<feature type="compositionally biased region" description="Basic and acidic residues" evidence="4">
    <location>
        <begin position="31"/>
        <end position="49"/>
    </location>
</feature>
<keyword evidence="8" id="KW-1185">Reference proteome</keyword>
<dbReference type="InterPro" id="IPR000504">
    <property type="entry name" value="RRM_dom"/>
</dbReference>
<evidence type="ECO:0000259" key="5">
    <source>
        <dbReference type="PROSITE" id="PS50102"/>
    </source>
</evidence>
<sequence>MSDHSPREREREQRSGSRDRRGDGRGQSNSSERRGRSRSREDRRNKDPETFTQIYVAKLSRRTRDDDLKDAFSKFGKINQVVLKNAFAFIDYDTHEGAVLAVKEMNGKTFVNGEELVCQEGREERQGHRTMMCAIIVKEAVIGKFIPVKEQLVITHIFYGGRMSADTGEKVEIEEDLDLDLIDATEEIRNLILIHGYSRSRSPRGGRRGGFRERSSSFRGGRGDSRSRDLKEGRCFGCGKRGHMKRHCPELGGGRSRSRSRGGGNRFRDTKRNGGGRHHSRSGSSSRSRGARDNKRRSHARSSSRGSARRSPSRGARGSYSRNPERGGENPRSYHNGNDASMHGSKLSN</sequence>
<dbReference type="Gene3D" id="4.10.60.10">
    <property type="entry name" value="Zinc finger, CCHC-type"/>
    <property type="match status" value="1"/>
</dbReference>
<accession>A0A078AZ30</accession>
<dbReference type="Gene3D" id="3.30.70.330">
    <property type="match status" value="1"/>
</dbReference>
<dbReference type="InterPro" id="IPR036875">
    <property type="entry name" value="Znf_CCHC_sf"/>
</dbReference>
<dbReference type="InParanoid" id="A0A078AZ30"/>
<evidence type="ECO:0000256" key="3">
    <source>
        <dbReference type="PROSITE-ProRule" id="PRU00176"/>
    </source>
</evidence>
<dbReference type="PANTHER" id="PTHR21245">
    <property type="entry name" value="HETEROGENEOUS NUCLEAR RIBONUCLEOPROTEIN"/>
    <property type="match status" value="1"/>
</dbReference>
<reference evidence="7 8" key="1">
    <citation type="submission" date="2014-06" db="EMBL/GenBank/DDBJ databases">
        <authorList>
            <person name="Swart Estienne"/>
        </authorList>
    </citation>
    <scope>NUCLEOTIDE SEQUENCE [LARGE SCALE GENOMIC DNA]</scope>
    <source>
        <strain evidence="7 8">130c</strain>
    </source>
</reference>
<keyword evidence="2" id="KW-0862">Zinc</keyword>
<dbReference type="AlphaFoldDB" id="A0A078AZ30"/>
<dbReference type="OrthoDB" id="606605at2759"/>
<keyword evidence="1 3" id="KW-0694">RNA-binding</keyword>
<proteinExistence type="predicted"/>
<feature type="compositionally biased region" description="Basic and acidic residues" evidence="4">
    <location>
        <begin position="1"/>
        <end position="24"/>
    </location>
</feature>
<feature type="compositionally biased region" description="Basic and acidic residues" evidence="4">
    <location>
        <begin position="210"/>
        <end position="234"/>
    </location>
</feature>
<feature type="domain" description="RRM" evidence="5">
    <location>
        <begin position="52"/>
        <end position="123"/>
    </location>
</feature>
<evidence type="ECO:0000259" key="6">
    <source>
        <dbReference type="PROSITE" id="PS50158"/>
    </source>
</evidence>
<dbReference type="SUPFAM" id="SSF57756">
    <property type="entry name" value="Retrovirus zinc finger-like domains"/>
    <property type="match status" value="1"/>
</dbReference>
<dbReference type="InterPro" id="IPR012677">
    <property type="entry name" value="Nucleotide-bd_a/b_plait_sf"/>
</dbReference>
<dbReference type="SMART" id="SM00360">
    <property type="entry name" value="RRM"/>
    <property type="match status" value="1"/>
</dbReference>
<gene>
    <name evidence="7" type="primary">Contig769.g839</name>
    <name evidence="7" type="ORF">STYLEM_16822</name>
</gene>
<name>A0A078AZ30_STYLE</name>
<evidence type="ECO:0000256" key="4">
    <source>
        <dbReference type="SAM" id="MobiDB-lite"/>
    </source>
</evidence>
<dbReference type="EMBL" id="CCKQ01015861">
    <property type="protein sequence ID" value="CDW87710.1"/>
    <property type="molecule type" value="Genomic_DNA"/>
</dbReference>
<organism evidence="7 8">
    <name type="scientific">Stylonychia lemnae</name>
    <name type="common">Ciliate</name>
    <dbReference type="NCBI Taxonomy" id="5949"/>
    <lineage>
        <taxon>Eukaryota</taxon>
        <taxon>Sar</taxon>
        <taxon>Alveolata</taxon>
        <taxon>Ciliophora</taxon>
        <taxon>Intramacronucleata</taxon>
        <taxon>Spirotrichea</taxon>
        <taxon>Stichotrichia</taxon>
        <taxon>Sporadotrichida</taxon>
        <taxon>Oxytrichidae</taxon>
        <taxon>Stylonychinae</taxon>
        <taxon>Stylonychia</taxon>
    </lineage>
</organism>
<dbReference type="InterPro" id="IPR001878">
    <property type="entry name" value="Znf_CCHC"/>
</dbReference>
<dbReference type="SUPFAM" id="SSF54928">
    <property type="entry name" value="RNA-binding domain, RBD"/>
    <property type="match status" value="1"/>
</dbReference>
<feature type="compositionally biased region" description="Basic residues" evidence="4">
    <location>
        <begin position="294"/>
        <end position="312"/>
    </location>
</feature>
<evidence type="ECO:0000256" key="1">
    <source>
        <dbReference type="ARBA" id="ARBA00022884"/>
    </source>
</evidence>
<dbReference type="Proteomes" id="UP000039865">
    <property type="component" value="Unassembled WGS sequence"/>
</dbReference>
<evidence type="ECO:0000313" key="8">
    <source>
        <dbReference type="Proteomes" id="UP000039865"/>
    </source>
</evidence>
<feature type="domain" description="CCHC-type" evidence="6">
    <location>
        <begin position="234"/>
        <end position="250"/>
    </location>
</feature>
<dbReference type="PROSITE" id="PS50158">
    <property type="entry name" value="ZF_CCHC"/>
    <property type="match status" value="1"/>
</dbReference>
<feature type="compositionally biased region" description="Gly residues" evidence="4">
    <location>
        <begin position="251"/>
        <end position="265"/>
    </location>
</feature>
<protein>
    <submittedName>
        <fullName evidence="7">Rna-binding region rnp-1 domain-containing protein</fullName>
    </submittedName>
</protein>
<dbReference type="GO" id="GO:0008270">
    <property type="term" value="F:zinc ion binding"/>
    <property type="evidence" value="ECO:0007669"/>
    <property type="project" value="UniProtKB-KW"/>
</dbReference>
<dbReference type="PROSITE" id="PS50102">
    <property type="entry name" value="RRM"/>
    <property type="match status" value="1"/>
</dbReference>
<feature type="region of interest" description="Disordered" evidence="4">
    <location>
        <begin position="1"/>
        <end position="49"/>
    </location>
</feature>
<feature type="region of interest" description="Disordered" evidence="4">
    <location>
        <begin position="198"/>
        <end position="349"/>
    </location>
</feature>
<feature type="compositionally biased region" description="Low complexity" evidence="4">
    <location>
        <begin position="313"/>
        <end position="322"/>
    </location>
</feature>
<keyword evidence="2" id="KW-0479">Metal-binding</keyword>
<keyword evidence="2" id="KW-0863">Zinc-finger</keyword>
<dbReference type="GO" id="GO:0003723">
    <property type="term" value="F:RNA binding"/>
    <property type="evidence" value="ECO:0007669"/>
    <property type="project" value="UniProtKB-UniRule"/>
</dbReference>